<evidence type="ECO:0000313" key="2">
    <source>
        <dbReference type="EMBL" id="MDM3927752.1"/>
    </source>
</evidence>
<feature type="region of interest" description="Disordered" evidence="1">
    <location>
        <begin position="52"/>
        <end position="73"/>
    </location>
</feature>
<proteinExistence type="predicted"/>
<dbReference type="RefSeq" id="WP_069954061.1">
    <property type="nucleotide sequence ID" value="NZ_CP012886.2"/>
</dbReference>
<dbReference type="EMBL" id="JASZZX010000016">
    <property type="protein sequence ID" value="MDM3927752.1"/>
    <property type="molecule type" value="Genomic_DNA"/>
</dbReference>
<evidence type="ECO:0000256" key="1">
    <source>
        <dbReference type="SAM" id="MobiDB-lite"/>
    </source>
</evidence>
<accession>A0ABT7P398</accession>
<keyword evidence="3" id="KW-1185">Reference proteome</keyword>
<dbReference type="Proteomes" id="UP001529272">
    <property type="component" value="Unassembled WGS sequence"/>
</dbReference>
<protein>
    <submittedName>
        <fullName evidence="2">Uncharacterized protein</fullName>
    </submittedName>
</protein>
<sequence>MGNDSTPDCGPDFASWYTPGKWPRCACGFSPRDNAVLTQHWSEAGFTVVDNHGTLETRPVNQTPTTRAPAEPT</sequence>
<reference evidence="2" key="2">
    <citation type="submission" date="2023-06" db="EMBL/GenBank/DDBJ databases">
        <authorList>
            <person name="Spilker T."/>
        </authorList>
    </citation>
    <scope>NUCLEOTIDE SEQUENCE</scope>
    <source>
        <strain evidence="2">FLAC1071</strain>
    </source>
</reference>
<reference evidence="2" key="1">
    <citation type="submission" date="2023-06" db="EMBL/GenBank/DDBJ databases">
        <title>Itaconate inhibition of nontuberculous mycobacteria.</title>
        <authorList>
            <person name="Breen P."/>
            <person name="Zimbric M."/>
            <person name="Caverly L."/>
        </authorList>
    </citation>
    <scope>NUCLEOTIDE SEQUENCE</scope>
    <source>
        <strain evidence="2">FLAC1071</strain>
    </source>
</reference>
<evidence type="ECO:0000313" key="3">
    <source>
        <dbReference type="Proteomes" id="UP001529272"/>
    </source>
</evidence>
<name>A0ABT7P398_MYCIT</name>
<gene>
    <name evidence="2" type="ORF">QRB35_17215</name>
</gene>
<organism evidence="2 3">
    <name type="scientific">Mycobacterium intracellulare subsp. chimaera</name>
    <dbReference type="NCBI Taxonomy" id="222805"/>
    <lineage>
        <taxon>Bacteria</taxon>
        <taxon>Bacillati</taxon>
        <taxon>Actinomycetota</taxon>
        <taxon>Actinomycetes</taxon>
        <taxon>Mycobacteriales</taxon>
        <taxon>Mycobacteriaceae</taxon>
        <taxon>Mycobacterium</taxon>
        <taxon>Mycobacterium avium complex (MAC)</taxon>
    </lineage>
</organism>
<comment type="caution">
    <text evidence="2">The sequence shown here is derived from an EMBL/GenBank/DDBJ whole genome shotgun (WGS) entry which is preliminary data.</text>
</comment>